<evidence type="ECO:0000256" key="1">
    <source>
        <dbReference type="SAM" id="Coils"/>
    </source>
</evidence>
<gene>
    <name evidence="2" type="ORF">UR89_C0029G0006</name>
</gene>
<reference evidence="2 3" key="1">
    <citation type="journal article" date="2015" name="Nature">
        <title>rRNA introns, odd ribosomes, and small enigmatic genomes across a large radiation of phyla.</title>
        <authorList>
            <person name="Brown C.T."/>
            <person name="Hug L.A."/>
            <person name="Thomas B.C."/>
            <person name="Sharon I."/>
            <person name="Castelle C.J."/>
            <person name="Singh A."/>
            <person name="Wilkins M.J."/>
            <person name="Williams K.H."/>
            <person name="Banfield J.F."/>
        </authorList>
    </citation>
    <scope>NUCLEOTIDE SEQUENCE [LARGE SCALE GENOMIC DNA]</scope>
</reference>
<evidence type="ECO:0000313" key="2">
    <source>
        <dbReference type="EMBL" id="KKP86221.1"/>
    </source>
</evidence>
<feature type="coiled-coil region" evidence="1">
    <location>
        <begin position="34"/>
        <end position="61"/>
    </location>
</feature>
<name>A0A0G0DC59_9BACT</name>
<sequence>MFKFVVVAIMSVTTFISTPYRYYQSYKLNKTANILSTQNKNEEALKKYEEAQKMWNNEEINGKIQDVKEDIENNKFYQEGSNYIDDKKWEEAIISLSKVREPSKHYESAQLMIDLAIEKMRVKEEESKIEKPEVKGVNTYLNETNNIEKISNPTPTIYVYATPIPTQSNISTQTIIHLYPMATNTPMPTPDTRQRDSYGNLCTSYLSHCKYGCSIKDSDIDYRINTISMHNNQLDICKKNSSDCSIWENALKTDFTSLTQYCGSDFLNY</sequence>
<dbReference type="EMBL" id="LBQX01000029">
    <property type="protein sequence ID" value="KKP86221.1"/>
    <property type="molecule type" value="Genomic_DNA"/>
</dbReference>
<dbReference type="AlphaFoldDB" id="A0A0G0DC59"/>
<protein>
    <submittedName>
        <fullName evidence="2">Uncharacterized protein</fullName>
    </submittedName>
</protein>
<evidence type="ECO:0000313" key="3">
    <source>
        <dbReference type="Proteomes" id="UP000034536"/>
    </source>
</evidence>
<comment type="caution">
    <text evidence="2">The sequence shown here is derived from an EMBL/GenBank/DDBJ whole genome shotgun (WGS) entry which is preliminary data.</text>
</comment>
<keyword evidence="1" id="KW-0175">Coiled coil</keyword>
<dbReference type="Proteomes" id="UP000034536">
    <property type="component" value="Unassembled WGS sequence"/>
</dbReference>
<organism evidence="2 3">
    <name type="scientific">Candidatus Roizmanbacteria bacterium GW2011_GWA2_35_8</name>
    <dbReference type="NCBI Taxonomy" id="1618479"/>
    <lineage>
        <taxon>Bacteria</taxon>
        <taxon>Candidatus Roizmaniibacteriota</taxon>
    </lineage>
</organism>
<proteinExistence type="predicted"/>
<accession>A0A0G0DC59</accession>